<feature type="compositionally biased region" description="Polar residues" evidence="5">
    <location>
        <begin position="181"/>
        <end position="192"/>
    </location>
</feature>
<dbReference type="Proteomes" id="UP001157974">
    <property type="component" value="Unassembled WGS sequence"/>
</dbReference>
<dbReference type="Pfam" id="PF02902">
    <property type="entry name" value="Peptidase_C48"/>
    <property type="match status" value="1"/>
</dbReference>
<evidence type="ECO:0000256" key="1">
    <source>
        <dbReference type="ARBA" id="ARBA00005234"/>
    </source>
</evidence>
<dbReference type="PROSITE" id="PS50600">
    <property type="entry name" value="ULP_PROTEASE"/>
    <property type="match status" value="1"/>
</dbReference>
<evidence type="ECO:0000256" key="5">
    <source>
        <dbReference type="SAM" id="MobiDB-lite"/>
    </source>
</evidence>
<feature type="compositionally biased region" description="Basic and acidic residues" evidence="5">
    <location>
        <begin position="135"/>
        <end position="151"/>
    </location>
</feature>
<name>A0AAV8UYA1_9RHOD</name>
<reference evidence="7 8" key="1">
    <citation type="journal article" date="2023" name="Nat. Commun.">
        <title>Origin of minicircular mitochondrial genomes in red algae.</title>
        <authorList>
            <person name="Lee Y."/>
            <person name="Cho C.H."/>
            <person name="Lee Y.M."/>
            <person name="Park S.I."/>
            <person name="Yang J.H."/>
            <person name="West J.A."/>
            <person name="Bhattacharya D."/>
            <person name="Yoon H.S."/>
        </authorList>
    </citation>
    <scope>NUCLEOTIDE SEQUENCE [LARGE SCALE GENOMIC DNA]</scope>
    <source>
        <strain evidence="7 8">CCMP1338</strain>
        <tissue evidence="7">Whole cell</tissue>
    </source>
</reference>
<dbReference type="InterPro" id="IPR038765">
    <property type="entry name" value="Papain-like_cys_pep_sf"/>
</dbReference>
<dbReference type="GO" id="GO:0005634">
    <property type="term" value="C:nucleus"/>
    <property type="evidence" value="ECO:0007669"/>
    <property type="project" value="TreeGrafter"/>
</dbReference>
<dbReference type="AlphaFoldDB" id="A0AAV8UYA1"/>
<protein>
    <recommendedName>
        <fullName evidence="6">Ubiquitin-like protease family profile domain-containing protein</fullName>
    </recommendedName>
</protein>
<feature type="domain" description="Ubiquitin-like protease family profile" evidence="6">
    <location>
        <begin position="410"/>
        <end position="592"/>
    </location>
</feature>
<proteinExistence type="inferred from homology"/>
<feature type="region of interest" description="Disordered" evidence="5">
    <location>
        <begin position="1"/>
        <end position="48"/>
    </location>
</feature>
<keyword evidence="4" id="KW-0788">Thiol protease</keyword>
<comment type="caution">
    <text evidence="7">The sequence shown here is derived from an EMBL/GenBank/DDBJ whole genome shotgun (WGS) entry which is preliminary data.</text>
</comment>
<dbReference type="GO" id="GO:0016929">
    <property type="term" value="F:deSUMOylase activity"/>
    <property type="evidence" value="ECO:0007669"/>
    <property type="project" value="TreeGrafter"/>
</dbReference>
<feature type="compositionally biased region" description="Polar residues" evidence="5">
    <location>
        <begin position="214"/>
        <end position="237"/>
    </location>
</feature>
<dbReference type="InterPro" id="IPR003653">
    <property type="entry name" value="Peptidase_C48_C"/>
</dbReference>
<accession>A0AAV8UYA1</accession>
<dbReference type="Gene3D" id="3.40.395.10">
    <property type="entry name" value="Adenoviral Proteinase, Chain A"/>
    <property type="match status" value="1"/>
</dbReference>
<dbReference type="EMBL" id="JAMWBK010000004">
    <property type="protein sequence ID" value="KAJ8906113.1"/>
    <property type="molecule type" value="Genomic_DNA"/>
</dbReference>
<organism evidence="7 8">
    <name type="scientific">Rhodosorus marinus</name>
    <dbReference type="NCBI Taxonomy" id="101924"/>
    <lineage>
        <taxon>Eukaryota</taxon>
        <taxon>Rhodophyta</taxon>
        <taxon>Stylonematophyceae</taxon>
        <taxon>Stylonematales</taxon>
        <taxon>Stylonemataceae</taxon>
        <taxon>Rhodosorus</taxon>
    </lineage>
</organism>
<feature type="region of interest" description="Disordered" evidence="5">
    <location>
        <begin position="117"/>
        <end position="282"/>
    </location>
</feature>
<evidence type="ECO:0000313" key="7">
    <source>
        <dbReference type="EMBL" id="KAJ8906113.1"/>
    </source>
</evidence>
<dbReference type="SUPFAM" id="SSF54001">
    <property type="entry name" value="Cysteine proteinases"/>
    <property type="match status" value="1"/>
</dbReference>
<keyword evidence="8" id="KW-1185">Reference proteome</keyword>
<feature type="region of interest" description="Disordered" evidence="5">
    <location>
        <begin position="73"/>
        <end position="92"/>
    </location>
</feature>
<evidence type="ECO:0000313" key="8">
    <source>
        <dbReference type="Proteomes" id="UP001157974"/>
    </source>
</evidence>
<dbReference type="PANTHER" id="PTHR12606">
    <property type="entry name" value="SENTRIN/SUMO-SPECIFIC PROTEASE"/>
    <property type="match status" value="1"/>
</dbReference>
<dbReference type="GO" id="GO:0006508">
    <property type="term" value="P:proteolysis"/>
    <property type="evidence" value="ECO:0007669"/>
    <property type="project" value="UniProtKB-KW"/>
</dbReference>
<evidence type="ECO:0000256" key="3">
    <source>
        <dbReference type="ARBA" id="ARBA00022801"/>
    </source>
</evidence>
<evidence type="ECO:0000256" key="4">
    <source>
        <dbReference type="ARBA" id="ARBA00022807"/>
    </source>
</evidence>
<evidence type="ECO:0000259" key="6">
    <source>
        <dbReference type="PROSITE" id="PS50600"/>
    </source>
</evidence>
<gene>
    <name evidence="7" type="ORF">NDN08_002612</name>
</gene>
<keyword evidence="3" id="KW-0378">Hydrolase</keyword>
<sequence length="624" mass="69996">MRERPSPLKRPSFYPWGKRLESVRGSQSSNASRPSGLGAKRKAEEGIEVVDLRGSDDSSAEIADIELVTPVNPKSRRLSPSRGIFSSETPEKGDCTLRKVDEVILELKSAQKLVKDALKEEPQRKPKSQRMLIRHVPERTPGKVGKFESRLTKLTKRVNRREEIDEYSPPPSPAEKKSIRRSSNTSRGTQSLKEFLVKQSPEVSPKKISEKGELQSSHWQSPLSSTSPCRATLENSLSGAPKGPRGPRGPLGLPRLKSGLKSPQARAPKTRQRNPPPANQSVLTKIREQQTRGAYATRLAAVHSQSAMNVEYIESNGKTIEVISIDSDEPIKKMSSEDVPEVILSDGSEVEGESTPNGGSAGLEKLVESLTIDSDLLTPLSDSEKGVLSTAMSSKASKDEVLSVIKEANITLTREDFVRLQGERWLHDEIINSYVAMLNRRNSERYESNTRRNGYPRVHCFNTFFFAKLFSARDKYDYESVRRWTKKAKVDILQRDLVLVPVNLGNKHWVCAYVDMKNKVLVYLDSMHGKDYGRVLENLRKWVSDEVKDKHGDEAAKKLKMDGWKEVSNRKIAKQGDAGSCGVFQTVYLDCLERSLPLNSFRQKDIPLLRKRIALCLLKGELPV</sequence>
<feature type="compositionally biased region" description="Low complexity" evidence="5">
    <location>
        <begin position="238"/>
        <end position="262"/>
    </location>
</feature>
<comment type="similarity">
    <text evidence="1">Belongs to the peptidase C48 family.</text>
</comment>
<feature type="compositionally biased region" description="Polar residues" evidence="5">
    <location>
        <begin position="24"/>
        <end position="33"/>
    </location>
</feature>
<dbReference type="GO" id="GO:0016926">
    <property type="term" value="P:protein desumoylation"/>
    <property type="evidence" value="ECO:0007669"/>
    <property type="project" value="TreeGrafter"/>
</dbReference>
<evidence type="ECO:0000256" key="2">
    <source>
        <dbReference type="ARBA" id="ARBA00022670"/>
    </source>
</evidence>
<dbReference type="PANTHER" id="PTHR12606:SF1">
    <property type="entry name" value="UBIQUITIN-LIKE-SPECIFIC PROTEASE 1A"/>
    <property type="match status" value="1"/>
</dbReference>
<keyword evidence="2" id="KW-0645">Protease</keyword>
<feature type="compositionally biased region" description="Basic and acidic residues" evidence="5">
    <location>
        <begin position="204"/>
        <end position="213"/>
    </location>
</feature>